<evidence type="ECO:0000313" key="4">
    <source>
        <dbReference type="EMBL" id="TVY74367.1"/>
    </source>
</evidence>
<feature type="compositionally biased region" description="Polar residues" evidence="2">
    <location>
        <begin position="317"/>
        <end position="346"/>
    </location>
</feature>
<evidence type="ECO:0000313" key="5">
    <source>
        <dbReference type="Proteomes" id="UP000320707"/>
    </source>
</evidence>
<dbReference type="AlphaFoldDB" id="A0A559LJB2"/>
<dbReference type="EMBL" id="SRMI01000003">
    <property type="protein sequence ID" value="TVY74367.1"/>
    <property type="molecule type" value="Genomic_DNA"/>
</dbReference>
<dbReference type="SMART" id="SM00674">
    <property type="entry name" value="CENPB"/>
    <property type="match status" value="1"/>
</dbReference>
<evidence type="ECO:0000256" key="2">
    <source>
        <dbReference type="SAM" id="MobiDB-lite"/>
    </source>
</evidence>
<dbReference type="Proteomes" id="UP000320707">
    <property type="component" value="Unassembled WGS sequence"/>
</dbReference>
<evidence type="ECO:0000259" key="3">
    <source>
        <dbReference type="PROSITE" id="PS51253"/>
    </source>
</evidence>
<sequence length="688" mass="78586">MPTILEVLTGRNVSINSDSVISGTNTTVRTNFQPEDWTPWRDFNYSTITHIFHAELQKPYRVEKGPKPLEKELIISDERTLETLFFKFLIPTVNYALNGQPGQAFLGEGSRCSDDADWSTLSDQWFDDRGYFNLLPGDTKLDAKWRPNMLSDNFNEWQKVVSQVATYMARNYTRYGFILTDTKLVVLRLTRERIDAGIAMSRPQRTTATNFIHQRHSSDISMASTSISGSSYSNSDPENWAYCNSEYAVIDWNANGPRLTVKLALWALARMATSGDRHIDYSYPDLDTWRWADGCFVHNSSGVIKTKLSKHDVYQEAGTTSENTSINIAGGSTQNESEQNNYPQSQYDEENAGETDQPGYHRGDLPIHMSGNPTFDYQSQDLPPRQDDEDDDADNNGDDNDDDDDARTEVGSSHQRRKHSRRSRIAVPIRTHRKGGGFYYVNARGEKIDTYKENWTMVKDGYELEGHKGDSRIFQHTVPPSTLATRLQGVKSRRDCTPKSRKLTELEEETIVQYVLDLDSRCFPPRLRGVEDMANKLLADRDAPPVGKRWASNFVKRQPDLKTRRFRRYDYRRAKCEDSEVIRGWFVLVKNTIAKYGIQVSDIYNFDETGFMMGMISTGMVVTGTERRSNAKLAQPGNREWITVVQGISSQGWWLPPFIIVAGQFHLSTWYQDSPLPQDWVIATTENG</sequence>
<gene>
    <name evidence="4" type="ORF">Focb16_v006184</name>
</gene>
<organism evidence="4 5">
    <name type="scientific">Fusarium oxysporum f. sp. cubense</name>
    <dbReference type="NCBI Taxonomy" id="61366"/>
    <lineage>
        <taxon>Eukaryota</taxon>
        <taxon>Fungi</taxon>
        <taxon>Dikarya</taxon>
        <taxon>Ascomycota</taxon>
        <taxon>Pezizomycotina</taxon>
        <taxon>Sordariomycetes</taxon>
        <taxon>Hypocreomycetidae</taxon>
        <taxon>Hypocreales</taxon>
        <taxon>Nectriaceae</taxon>
        <taxon>Fusarium</taxon>
        <taxon>Fusarium oxysporum species complex</taxon>
    </lineage>
</organism>
<protein>
    <recommendedName>
        <fullName evidence="3">HTH CENPB-type domain-containing protein</fullName>
    </recommendedName>
</protein>
<feature type="compositionally biased region" description="Polar residues" evidence="2">
    <location>
        <begin position="371"/>
        <end position="381"/>
    </location>
</feature>
<feature type="region of interest" description="Disordered" evidence="2">
    <location>
        <begin position="317"/>
        <end position="429"/>
    </location>
</feature>
<feature type="compositionally biased region" description="Basic residues" evidence="2">
    <location>
        <begin position="414"/>
        <end position="429"/>
    </location>
</feature>
<evidence type="ECO:0000256" key="1">
    <source>
        <dbReference type="ARBA" id="ARBA00023125"/>
    </source>
</evidence>
<dbReference type="GO" id="GO:0003677">
    <property type="term" value="F:DNA binding"/>
    <property type="evidence" value="ECO:0007669"/>
    <property type="project" value="UniProtKB-KW"/>
</dbReference>
<dbReference type="Pfam" id="PF03221">
    <property type="entry name" value="HTH_Tnp_Tc5"/>
    <property type="match status" value="1"/>
</dbReference>
<comment type="caution">
    <text evidence="4">The sequence shown here is derived from an EMBL/GenBank/DDBJ whole genome shotgun (WGS) entry which is preliminary data.</text>
</comment>
<name>A0A559LJB2_FUSOC</name>
<dbReference type="PROSITE" id="PS51253">
    <property type="entry name" value="HTH_CENPB"/>
    <property type="match status" value="1"/>
</dbReference>
<accession>A0A559LJB2</accession>
<feature type="compositionally biased region" description="Acidic residues" evidence="2">
    <location>
        <begin position="387"/>
        <end position="406"/>
    </location>
</feature>
<feature type="domain" description="HTH CENPB-type" evidence="3">
    <location>
        <begin position="495"/>
        <end position="564"/>
    </location>
</feature>
<proteinExistence type="predicted"/>
<dbReference type="InterPro" id="IPR006600">
    <property type="entry name" value="HTH_CenpB_DNA-bd_dom"/>
</dbReference>
<reference evidence="4 5" key="1">
    <citation type="journal article" date="2019" name="Microbiol. Resour. Announc.">
        <title>High-quality draft genome sequence of Fusarium oxysporum f. sp. cubense strain 160527, a causal agent of Panama disease.</title>
        <authorList>
            <person name="Asai S."/>
            <person name="Ayukawa Y."/>
            <person name="Gan P."/>
            <person name="Masuda S."/>
            <person name="Komatsu K."/>
            <person name="Shirasu K."/>
            <person name="Arie T."/>
        </authorList>
    </citation>
    <scope>NUCLEOTIDE SEQUENCE [LARGE SCALE GENOMIC DNA]</scope>
    <source>
        <strain evidence="4 5">160527</strain>
    </source>
</reference>
<keyword evidence="1" id="KW-0238">DNA-binding</keyword>